<evidence type="ECO:0000256" key="4">
    <source>
        <dbReference type="ARBA" id="ARBA00022737"/>
    </source>
</evidence>
<name>A0A0D0UZJ3_9TREE</name>
<dbReference type="GO" id="GO:0071039">
    <property type="term" value="P:nuclear polyadenylation-dependent CUT catabolic process"/>
    <property type="evidence" value="ECO:0007669"/>
    <property type="project" value="TreeGrafter"/>
</dbReference>
<evidence type="ECO:0000259" key="10">
    <source>
        <dbReference type="PROSITE" id="PS50158"/>
    </source>
</evidence>
<feature type="domain" description="CCHC-type" evidence="10">
    <location>
        <begin position="189"/>
        <end position="203"/>
    </location>
</feature>
<dbReference type="GO" id="GO:0071035">
    <property type="term" value="P:nuclear polyadenylation-dependent rRNA catabolic process"/>
    <property type="evidence" value="ECO:0007669"/>
    <property type="project" value="TreeGrafter"/>
</dbReference>
<keyword evidence="6" id="KW-0862">Zinc</keyword>
<feature type="domain" description="CCHC-type" evidence="10">
    <location>
        <begin position="250"/>
        <end position="265"/>
    </location>
</feature>
<accession>A0A0D0UZJ3</accession>
<gene>
    <name evidence="11" type="ORF">I313_03302</name>
</gene>
<reference evidence="11 12" key="1">
    <citation type="submission" date="2015-01" db="EMBL/GenBank/DDBJ databases">
        <title>The Genome Sequence of Cryptococcus gattii Ram5.</title>
        <authorList>
            <consortium name="The Broad Institute Genomics Platform"/>
            <person name="Cuomo C."/>
            <person name="Litvintseva A."/>
            <person name="Chen Y."/>
            <person name="Heitman J."/>
            <person name="Sun S."/>
            <person name="Springer D."/>
            <person name="Dromer F."/>
            <person name="Young S."/>
            <person name="Zeng Q."/>
            <person name="Gargeya S."/>
            <person name="Abouelleil A."/>
            <person name="Alvarado L."/>
            <person name="Chapman S.B."/>
            <person name="Gainer-Dewar J."/>
            <person name="Goldberg J."/>
            <person name="Griggs A."/>
            <person name="Gujja S."/>
            <person name="Hansen M."/>
            <person name="Howarth C."/>
            <person name="Imamovic A."/>
            <person name="Larimer J."/>
            <person name="Murphy C."/>
            <person name="Naylor J."/>
            <person name="Pearson M."/>
            <person name="Priest M."/>
            <person name="Roberts A."/>
            <person name="Saif S."/>
            <person name="Shea T."/>
            <person name="Sykes S."/>
            <person name="Wortman J."/>
            <person name="Nusbaum C."/>
            <person name="Birren B."/>
        </authorList>
    </citation>
    <scope>NUCLEOTIDE SEQUENCE [LARGE SCALE GENOMIC DNA]</scope>
    <source>
        <strain evidence="11 12">Ram5</strain>
    </source>
</reference>
<feature type="compositionally biased region" description="Basic and acidic residues" evidence="9">
    <location>
        <begin position="533"/>
        <end position="547"/>
    </location>
</feature>
<comment type="subcellular location">
    <subcellularLocation>
        <location evidence="1">Nucleus</location>
    </subcellularLocation>
</comment>
<feature type="region of interest" description="Disordered" evidence="9">
    <location>
        <begin position="289"/>
        <end position="594"/>
    </location>
</feature>
<keyword evidence="3" id="KW-0479">Metal-binding</keyword>
<evidence type="ECO:0000256" key="9">
    <source>
        <dbReference type="SAM" id="MobiDB-lite"/>
    </source>
</evidence>
<dbReference type="GO" id="GO:0071036">
    <property type="term" value="P:nuclear polyadenylation-dependent snoRNA catabolic process"/>
    <property type="evidence" value="ECO:0007669"/>
    <property type="project" value="TreeGrafter"/>
</dbReference>
<evidence type="ECO:0000313" key="11">
    <source>
        <dbReference type="EMBL" id="KIR40651.1"/>
    </source>
</evidence>
<evidence type="ECO:0000256" key="8">
    <source>
        <dbReference type="PROSITE-ProRule" id="PRU00047"/>
    </source>
</evidence>
<protein>
    <submittedName>
        <fullName evidence="11">Unplaced genomic scaffold supercont1.7, whole genome shotgun sequence</fullName>
    </submittedName>
</protein>
<proteinExistence type="predicted"/>
<dbReference type="GO" id="GO:0006397">
    <property type="term" value="P:mRNA processing"/>
    <property type="evidence" value="ECO:0007669"/>
    <property type="project" value="UniProtKB-KW"/>
</dbReference>
<keyword evidence="12" id="KW-1185">Reference proteome</keyword>
<dbReference type="Proteomes" id="UP000053392">
    <property type="component" value="Unassembled WGS sequence"/>
</dbReference>
<dbReference type="InterPro" id="IPR001878">
    <property type="entry name" value="Znf_CCHC"/>
</dbReference>
<feature type="compositionally biased region" description="Polar residues" evidence="9">
    <location>
        <begin position="293"/>
        <end position="302"/>
    </location>
</feature>
<dbReference type="GO" id="GO:0003723">
    <property type="term" value="F:RNA binding"/>
    <property type="evidence" value="ECO:0007669"/>
    <property type="project" value="TreeGrafter"/>
</dbReference>
<dbReference type="PROSITE" id="PS50158">
    <property type="entry name" value="ZF_CCHC"/>
    <property type="match status" value="2"/>
</dbReference>
<dbReference type="InterPro" id="IPR051644">
    <property type="entry name" value="TRAMP_AT-DNA-binding"/>
</dbReference>
<evidence type="ECO:0000256" key="1">
    <source>
        <dbReference type="ARBA" id="ARBA00004123"/>
    </source>
</evidence>
<feature type="compositionally biased region" description="Basic and acidic residues" evidence="9">
    <location>
        <begin position="380"/>
        <end position="414"/>
    </location>
</feature>
<evidence type="ECO:0000256" key="3">
    <source>
        <dbReference type="ARBA" id="ARBA00022723"/>
    </source>
</evidence>
<dbReference type="PANTHER" id="PTHR46543">
    <property type="entry name" value="ZINC FINGER CCHC DOMAIN-CONTAINING PROTEIN 7"/>
    <property type="match status" value="1"/>
</dbReference>
<feature type="compositionally biased region" description="Polar residues" evidence="9">
    <location>
        <begin position="488"/>
        <end position="498"/>
    </location>
</feature>
<evidence type="ECO:0000256" key="6">
    <source>
        <dbReference type="ARBA" id="ARBA00022833"/>
    </source>
</evidence>
<dbReference type="Gene3D" id="4.10.60.10">
    <property type="entry name" value="Zinc finger, CCHC-type"/>
    <property type="match status" value="1"/>
</dbReference>
<evidence type="ECO:0000256" key="2">
    <source>
        <dbReference type="ARBA" id="ARBA00022664"/>
    </source>
</evidence>
<dbReference type="GO" id="GO:0031499">
    <property type="term" value="C:TRAMP complex"/>
    <property type="evidence" value="ECO:0007669"/>
    <property type="project" value="TreeGrafter"/>
</dbReference>
<feature type="compositionally biased region" description="Basic and acidic residues" evidence="9">
    <location>
        <begin position="330"/>
        <end position="345"/>
    </location>
</feature>
<keyword evidence="7" id="KW-0539">Nucleus</keyword>
<dbReference type="HOGENOM" id="CLU_420918_0_0_1"/>
<evidence type="ECO:0000256" key="7">
    <source>
        <dbReference type="ARBA" id="ARBA00023242"/>
    </source>
</evidence>
<dbReference type="AlphaFoldDB" id="A0A0D0UZJ3"/>
<organism evidence="11 12">
    <name type="scientific">Cryptococcus deuterogattii Ram5</name>
    <dbReference type="NCBI Taxonomy" id="1296110"/>
    <lineage>
        <taxon>Eukaryota</taxon>
        <taxon>Fungi</taxon>
        <taxon>Dikarya</taxon>
        <taxon>Basidiomycota</taxon>
        <taxon>Agaricomycotina</taxon>
        <taxon>Tremellomycetes</taxon>
        <taxon>Tremellales</taxon>
        <taxon>Cryptococcaceae</taxon>
        <taxon>Cryptococcus</taxon>
        <taxon>Cryptococcus gattii species complex</taxon>
    </lineage>
</organism>
<dbReference type="GO" id="GO:0008270">
    <property type="term" value="F:zinc ion binding"/>
    <property type="evidence" value="ECO:0007669"/>
    <property type="project" value="UniProtKB-KW"/>
</dbReference>
<dbReference type="InterPro" id="IPR036875">
    <property type="entry name" value="Znf_CCHC_sf"/>
</dbReference>
<keyword evidence="5 8" id="KW-0863">Zinc-finger</keyword>
<dbReference type="GO" id="GO:0071037">
    <property type="term" value="P:nuclear polyadenylation-dependent snRNA catabolic process"/>
    <property type="evidence" value="ECO:0007669"/>
    <property type="project" value="TreeGrafter"/>
</dbReference>
<evidence type="ECO:0000313" key="12">
    <source>
        <dbReference type="Proteomes" id="UP000053392"/>
    </source>
</evidence>
<dbReference type="Pfam" id="PF00098">
    <property type="entry name" value="zf-CCHC"/>
    <property type="match status" value="2"/>
</dbReference>
<dbReference type="EMBL" id="KN847902">
    <property type="protein sequence ID" value="KIR40651.1"/>
    <property type="molecule type" value="Genomic_DNA"/>
</dbReference>
<dbReference type="OrthoDB" id="7608935at2759"/>
<sequence length="594" mass="65621">MAHYVPTSFKPMRSLVAAAGIQLSPSSPSDQDEGTIETEDGELLLGNIIIDEFPADGDIPALEGEHFQPPGLFSTSMMPKIVNTGGKLHVELKTRDDEATTSEKDQGEGLMLPQHVLLETSSAVQDAEDGGDAGGGGDHSLGGDDFLEGLHFVDDDITRGSRRYFNPEPEDDLEVEATFLATADSRKVCQNCKRPGHQASKCPHIINCPTLWRIYTYRSDSGRREAIKLKEKAEGWVKEAIGGDAMEDWCYNCARTGHFGDDCPQRRGSLVRLTAPSAFSREIARRGPFFSAPKSNLPTPTHSRWEDDDPSVIPYTSAYDSFAGSNAGRRGREKEKQRMMARDSDFNDEDDWFSGERNRNIGKGAGTPRNNPRGGKGGKRPWDSEMRGREWDRDRYDRERASREFFDRDREPPRSRGQTSSRRRSRSPNRRDGSRHNAVQEAAPNSAPPKAVYRPAVKIGDGAMDSPSVREGERGAKAGSKALVSRALSGQNSNNSTPRGRKSSNSPSALPSLLSGIESPTPSNSSSRRREGRGKEQERDWENEWRRRGNGGGNVASWGKDFDKKIEGLTTKRKTKEDGTSRGSSGQKYYGGYM</sequence>
<evidence type="ECO:0000256" key="5">
    <source>
        <dbReference type="ARBA" id="ARBA00022771"/>
    </source>
</evidence>
<keyword evidence="4" id="KW-0677">Repeat</keyword>
<dbReference type="PANTHER" id="PTHR46543:SF1">
    <property type="entry name" value="ZINC FINGER CCHC DOMAIN-CONTAINING PROTEIN 7"/>
    <property type="match status" value="1"/>
</dbReference>
<dbReference type="SUPFAM" id="SSF57756">
    <property type="entry name" value="Retrovirus zinc finger-like domains"/>
    <property type="match status" value="2"/>
</dbReference>
<feature type="compositionally biased region" description="Low complexity" evidence="9">
    <location>
        <begin position="503"/>
        <end position="515"/>
    </location>
</feature>
<keyword evidence="2" id="KW-0507">mRNA processing</keyword>
<dbReference type="GO" id="GO:0071031">
    <property type="term" value="P:nuclear mRNA surveillance of mRNA 3'-end processing"/>
    <property type="evidence" value="ECO:0007669"/>
    <property type="project" value="TreeGrafter"/>
</dbReference>
<dbReference type="GO" id="GO:0071038">
    <property type="term" value="P:TRAMP-dependent tRNA surveillance pathway"/>
    <property type="evidence" value="ECO:0007669"/>
    <property type="project" value="TreeGrafter"/>
</dbReference>
<dbReference type="SMART" id="SM00343">
    <property type="entry name" value="ZnF_C2HC"/>
    <property type="match status" value="2"/>
</dbReference>